<evidence type="ECO:0000256" key="5">
    <source>
        <dbReference type="ARBA" id="ARBA00023015"/>
    </source>
</evidence>
<feature type="domain" description="C2H2-type" evidence="10">
    <location>
        <begin position="86"/>
        <end position="115"/>
    </location>
</feature>
<keyword evidence="4" id="KW-0862">Zinc</keyword>
<dbReference type="AlphaFoldDB" id="A0AA38RX64"/>
<dbReference type="InterPro" id="IPR013087">
    <property type="entry name" value="Znf_C2H2_type"/>
</dbReference>
<evidence type="ECO:0000256" key="4">
    <source>
        <dbReference type="ARBA" id="ARBA00022833"/>
    </source>
</evidence>
<dbReference type="PROSITE" id="PS50157">
    <property type="entry name" value="ZINC_FINGER_C2H2_2"/>
    <property type="match status" value="8"/>
</dbReference>
<gene>
    <name evidence="11" type="ORF">NKR19_g5546</name>
</gene>
<name>A0AA38RX64_9PEZI</name>
<evidence type="ECO:0000256" key="3">
    <source>
        <dbReference type="ARBA" id="ARBA00022771"/>
    </source>
</evidence>
<feature type="domain" description="C2H2-type" evidence="10">
    <location>
        <begin position="116"/>
        <end position="146"/>
    </location>
</feature>
<accession>A0AA38RX64</accession>
<dbReference type="GO" id="GO:0005634">
    <property type="term" value="C:nucleus"/>
    <property type="evidence" value="ECO:0007669"/>
    <property type="project" value="UniProtKB-SubCell"/>
</dbReference>
<evidence type="ECO:0000259" key="10">
    <source>
        <dbReference type="PROSITE" id="PS50157"/>
    </source>
</evidence>
<dbReference type="SMART" id="SM00355">
    <property type="entry name" value="ZnF_C2H2"/>
    <property type="match status" value="9"/>
</dbReference>
<protein>
    <submittedName>
        <fullName evidence="11">Transcription factor iiia-like protein</fullName>
    </submittedName>
</protein>
<dbReference type="PROSITE" id="PS00028">
    <property type="entry name" value="ZINC_FINGER_C2H2_1"/>
    <property type="match status" value="6"/>
</dbReference>
<sequence length="560" mass="62417">MKRALEDAGIESPAKKQNPEPSQSQDEHSLALLPYDPDNESLYSGTSAPPTKLAPTLISAIPSPPSTATLDTTATNRRFPSDLKTIKCSYPNCPKTFNRPARLAAHLRSHTNDRPFKCPFPDCTKDYLEEKHLKQHIKGTHTHERSYVCGEPNCGKSFVTATRLRRHAAVHEGKERYRCRGYDGCEQSFRKHQTLQRHVRTEHLGLHAYLCQQEGCGKGFDSPGAMKRHVEREHGELRFWCDECGAADDEEEEGEEAGGGKGSGNRVGFTTMALLQAHLKREHVNCIFCDTKCGSQGQLDRHVEMYHSTTSVQDRKTVACEWPGCPKMFTLRKNLNAHVKTAHQGFRFVCGEVDTFGTADIADWNWAEEGCGEGFISKLKLEEHVRFVHLGRKRPKKVYAVGDEHDGDYIAAVSGLSDAAKRNIPCSVAGCEAKFIRHHDLTVHLRNQHGGQGLVFGGQQQQPHVVKVAVATSAYGQQDGVLPSQAYEQPAPQEEAPPEAAEEEEVYVDPDLQAGEEFWFGAGVNELHQDAGREFEREWADMRRLIDVDALVDEKPSASL</sequence>
<organism evidence="11 12">
    <name type="scientific">Coniochaeta hoffmannii</name>
    <dbReference type="NCBI Taxonomy" id="91930"/>
    <lineage>
        <taxon>Eukaryota</taxon>
        <taxon>Fungi</taxon>
        <taxon>Dikarya</taxon>
        <taxon>Ascomycota</taxon>
        <taxon>Pezizomycotina</taxon>
        <taxon>Sordariomycetes</taxon>
        <taxon>Sordariomycetidae</taxon>
        <taxon>Coniochaetales</taxon>
        <taxon>Coniochaetaceae</taxon>
        <taxon>Coniochaeta</taxon>
    </lineage>
</organism>
<evidence type="ECO:0000256" key="9">
    <source>
        <dbReference type="SAM" id="MobiDB-lite"/>
    </source>
</evidence>
<keyword evidence="5" id="KW-0805">Transcription regulation</keyword>
<evidence type="ECO:0000256" key="8">
    <source>
        <dbReference type="PROSITE-ProRule" id="PRU00042"/>
    </source>
</evidence>
<comment type="caution">
    <text evidence="11">The sequence shown here is derived from an EMBL/GenBank/DDBJ whole genome shotgun (WGS) entry which is preliminary data.</text>
</comment>
<evidence type="ECO:0000313" key="11">
    <source>
        <dbReference type="EMBL" id="KAJ9149677.1"/>
    </source>
</evidence>
<feature type="domain" description="C2H2-type" evidence="10">
    <location>
        <begin position="147"/>
        <end position="176"/>
    </location>
</feature>
<dbReference type="PANTHER" id="PTHR46179">
    <property type="entry name" value="ZINC FINGER PROTEIN"/>
    <property type="match status" value="1"/>
</dbReference>
<reference evidence="11" key="1">
    <citation type="submission" date="2022-07" db="EMBL/GenBank/DDBJ databases">
        <title>Fungi with potential for degradation of polypropylene.</title>
        <authorList>
            <person name="Gostincar C."/>
        </authorList>
    </citation>
    <scope>NUCLEOTIDE SEQUENCE</scope>
    <source>
        <strain evidence="11">EXF-13287</strain>
    </source>
</reference>
<feature type="domain" description="C2H2-type" evidence="10">
    <location>
        <begin position="318"/>
        <end position="348"/>
    </location>
</feature>
<feature type="domain" description="C2H2-type" evidence="10">
    <location>
        <begin position="209"/>
        <end position="239"/>
    </location>
</feature>
<evidence type="ECO:0000256" key="6">
    <source>
        <dbReference type="ARBA" id="ARBA00023163"/>
    </source>
</evidence>
<evidence type="ECO:0000313" key="12">
    <source>
        <dbReference type="Proteomes" id="UP001174691"/>
    </source>
</evidence>
<dbReference type="SUPFAM" id="SSF57667">
    <property type="entry name" value="beta-beta-alpha zinc fingers"/>
    <property type="match status" value="3"/>
</dbReference>
<evidence type="ECO:0000256" key="1">
    <source>
        <dbReference type="ARBA" id="ARBA00004123"/>
    </source>
</evidence>
<feature type="region of interest" description="Disordered" evidence="9">
    <location>
        <begin position="1"/>
        <end position="73"/>
    </location>
</feature>
<dbReference type="GO" id="GO:0006357">
    <property type="term" value="P:regulation of transcription by RNA polymerase II"/>
    <property type="evidence" value="ECO:0007669"/>
    <property type="project" value="TreeGrafter"/>
</dbReference>
<keyword evidence="2" id="KW-0479">Metal-binding</keyword>
<dbReference type="InterPro" id="IPR051061">
    <property type="entry name" value="Zinc_finger_trans_reg"/>
</dbReference>
<dbReference type="EMBL" id="JANBVN010000077">
    <property type="protein sequence ID" value="KAJ9149677.1"/>
    <property type="molecule type" value="Genomic_DNA"/>
</dbReference>
<dbReference type="PANTHER" id="PTHR46179:SF13">
    <property type="entry name" value="C2H2-TYPE DOMAIN-CONTAINING PROTEIN"/>
    <property type="match status" value="1"/>
</dbReference>
<keyword evidence="12" id="KW-1185">Reference proteome</keyword>
<feature type="domain" description="C2H2-type" evidence="10">
    <location>
        <begin position="424"/>
        <end position="454"/>
    </location>
</feature>
<feature type="domain" description="C2H2-type" evidence="10">
    <location>
        <begin position="366"/>
        <end position="394"/>
    </location>
</feature>
<dbReference type="Gene3D" id="3.30.160.60">
    <property type="entry name" value="Classic Zinc Finger"/>
    <property type="match status" value="5"/>
</dbReference>
<keyword evidence="3 8" id="KW-0863">Zinc-finger</keyword>
<comment type="subcellular location">
    <subcellularLocation>
        <location evidence="1">Nucleus</location>
    </subcellularLocation>
</comment>
<feature type="domain" description="C2H2-type" evidence="10">
    <location>
        <begin position="177"/>
        <end position="208"/>
    </location>
</feature>
<dbReference type="GO" id="GO:0008270">
    <property type="term" value="F:zinc ion binding"/>
    <property type="evidence" value="ECO:0007669"/>
    <property type="project" value="UniProtKB-KW"/>
</dbReference>
<proteinExistence type="predicted"/>
<evidence type="ECO:0000256" key="7">
    <source>
        <dbReference type="ARBA" id="ARBA00023242"/>
    </source>
</evidence>
<dbReference type="Pfam" id="PF00096">
    <property type="entry name" value="zf-C2H2"/>
    <property type="match status" value="3"/>
</dbReference>
<dbReference type="InterPro" id="IPR036236">
    <property type="entry name" value="Znf_C2H2_sf"/>
</dbReference>
<keyword evidence="6" id="KW-0804">Transcription</keyword>
<evidence type="ECO:0000256" key="2">
    <source>
        <dbReference type="ARBA" id="ARBA00022723"/>
    </source>
</evidence>
<dbReference type="Proteomes" id="UP001174691">
    <property type="component" value="Unassembled WGS sequence"/>
</dbReference>
<keyword evidence="7" id="KW-0539">Nucleus</keyword>